<dbReference type="Proteomes" id="UP000242502">
    <property type="component" value="Unassembled WGS sequence"/>
</dbReference>
<gene>
    <name evidence="1" type="ORF">AB835_07590</name>
</gene>
<dbReference type="EMBL" id="MDLC01000023">
    <property type="protein sequence ID" value="ODS23658.1"/>
    <property type="molecule type" value="Genomic_DNA"/>
</dbReference>
<name>A0A1D2QPZ3_9GAMM</name>
<comment type="caution">
    <text evidence="1">The sequence shown here is derived from an EMBL/GenBank/DDBJ whole genome shotgun (WGS) entry which is preliminary data.</text>
</comment>
<protein>
    <submittedName>
        <fullName evidence="1">Uncharacterized protein</fullName>
    </submittedName>
</protein>
<accession>A0A1D2QPZ3</accession>
<organism evidence="1 2">
    <name type="scientific">Candidatus Endobugula sertula</name>
    <name type="common">Bugula neritina bacterial symbiont</name>
    <dbReference type="NCBI Taxonomy" id="62101"/>
    <lineage>
        <taxon>Bacteria</taxon>
        <taxon>Pseudomonadati</taxon>
        <taxon>Pseudomonadota</taxon>
        <taxon>Gammaproteobacteria</taxon>
        <taxon>Cellvibrionales</taxon>
        <taxon>Cellvibrionaceae</taxon>
        <taxon>Candidatus Endobugula</taxon>
    </lineage>
</organism>
<sequence length="172" mass="19823">MRTTTTERLCQTFQQTLVALGYPESGIRHCRRQRLNGDWDQFFEVTDPESETLLAVIGLHTANASLRSYADNLSYTQDSECLLLSKSPNQGVQGFLFSRAAEGLAFYQIKYTSRSTCLISDIDQFPSFEKLKRRYKLKMLYKNVASYAGKVLYRNTQDDGQKCYQRLDKKRG</sequence>
<evidence type="ECO:0000313" key="2">
    <source>
        <dbReference type="Proteomes" id="UP000242502"/>
    </source>
</evidence>
<dbReference type="AlphaFoldDB" id="A0A1D2QPZ3"/>
<evidence type="ECO:0000313" key="1">
    <source>
        <dbReference type="EMBL" id="ODS23658.1"/>
    </source>
</evidence>
<reference evidence="1 2" key="1">
    <citation type="journal article" date="2016" name="Appl. Environ. Microbiol.">
        <title>Lack of Overt Genome Reduction in the Bryostatin-Producing Bryozoan Symbiont "Candidatus Endobugula sertula".</title>
        <authorList>
            <person name="Miller I.J."/>
            <person name="Vanee N."/>
            <person name="Fong S.S."/>
            <person name="Lim-Fong G.E."/>
            <person name="Kwan J.C."/>
        </authorList>
    </citation>
    <scope>NUCLEOTIDE SEQUENCE [LARGE SCALE GENOMIC DNA]</scope>
    <source>
        <strain evidence="1">AB1-4</strain>
    </source>
</reference>
<proteinExistence type="predicted"/>